<geneLocation type="plasmid" evidence="2">
    <name>pG69</name>
</geneLocation>
<dbReference type="EMBL" id="MH061177">
    <property type="protein sequence ID" value="AWH58611.1"/>
    <property type="molecule type" value="Genomic_DNA"/>
</dbReference>
<sequence length="128" mass="15378">MPYYDGRWHLFSEQERREFGERKRAELSKKWHAKWISKQGLKIERLWTDKAIQEFLGKPRQAGTIKAWLRKDVLAVEKTMGFKAWLEKRRAWLIARGKLPPDLPKPVKRKVRPRPLPDNVIPIDRARR</sequence>
<accession>A0A2S1PJR4</accession>
<reference evidence="2" key="1">
    <citation type="submission" date="2018-03" db="EMBL/GenBank/DDBJ databases">
        <title>IS1411 plays an important role in catabolic performance of phenol degrading strains in an environment continuously polluted by oil shale industry.</title>
        <authorList>
            <person name="Naanuri E."/>
            <person name="Heinaru E."/>
            <person name="Joesaar M."/>
            <person name="Heinaru A."/>
        </authorList>
    </citation>
    <scope>NUCLEOTIDE SEQUENCE</scope>
    <source>
        <strain evidence="2">P69</strain>
        <plasmid evidence="2">pG69</plasmid>
    </source>
</reference>
<evidence type="ECO:0000313" key="2">
    <source>
        <dbReference type="EMBL" id="AWH58611.1"/>
    </source>
</evidence>
<dbReference type="AlphaFoldDB" id="A0A2S1PJR4"/>
<evidence type="ECO:0000256" key="1">
    <source>
        <dbReference type="SAM" id="MobiDB-lite"/>
    </source>
</evidence>
<name>A0A2S1PJR4_PSEFL</name>
<dbReference type="RefSeq" id="WP_217086719.1">
    <property type="nucleotide sequence ID" value="NZ_MH061177.1"/>
</dbReference>
<keyword evidence="2" id="KW-0614">Plasmid</keyword>
<protein>
    <submittedName>
        <fullName evidence="2">Uncharacterized protein</fullName>
    </submittedName>
</protein>
<organism evidence="2">
    <name type="scientific">Pseudomonas fluorescens</name>
    <dbReference type="NCBI Taxonomy" id="294"/>
    <lineage>
        <taxon>Bacteria</taxon>
        <taxon>Pseudomonadati</taxon>
        <taxon>Pseudomonadota</taxon>
        <taxon>Gammaproteobacteria</taxon>
        <taxon>Pseudomonadales</taxon>
        <taxon>Pseudomonadaceae</taxon>
        <taxon>Pseudomonas</taxon>
    </lineage>
</organism>
<feature type="region of interest" description="Disordered" evidence="1">
    <location>
        <begin position="104"/>
        <end position="128"/>
    </location>
</feature>
<proteinExistence type="predicted"/>